<reference evidence="4" key="1">
    <citation type="submission" date="2016-10" db="EMBL/GenBank/DDBJ databases">
        <authorList>
            <person name="Varghese N."/>
            <person name="Submissions S."/>
        </authorList>
    </citation>
    <scope>NUCLEOTIDE SEQUENCE [LARGE SCALE GENOMIC DNA]</scope>
    <source>
        <strain evidence="4">DSM 27981</strain>
    </source>
</reference>
<evidence type="ECO:0000256" key="1">
    <source>
        <dbReference type="SAM" id="MobiDB-lite"/>
    </source>
</evidence>
<keyword evidence="4" id="KW-1185">Reference proteome</keyword>
<dbReference type="InterPro" id="IPR036366">
    <property type="entry name" value="PGBDSf"/>
</dbReference>
<dbReference type="GO" id="GO:0030288">
    <property type="term" value="C:outer membrane-bounded periplasmic space"/>
    <property type="evidence" value="ECO:0007669"/>
    <property type="project" value="InterPro"/>
</dbReference>
<feature type="domain" description="Peptidoglycan binding-like" evidence="2">
    <location>
        <begin position="309"/>
        <end position="361"/>
    </location>
</feature>
<dbReference type="InterPro" id="IPR005534">
    <property type="entry name" value="Curli_assmbl/transp-comp_CsgG"/>
</dbReference>
<evidence type="ECO:0000259" key="2">
    <source>
        <dbReference type="Pfam" id="PF01471"/>
    </source>
</evidence>
<organism evidence="3 4">
    <name type="scientific">Paracidovorax wautersii</name>
    <dbReference type="NCBI Taxonomy" id="1177982"/>
    <lineage>
        <taxon>Bacteria</taxon>
        <taxon>Pseudomonadati</taxon>
        <taxon>Pseudomonadota</taxon>
        <taxon>Betaproteobacteria</taxon>
        <taxon>Burkholderiales</taxon>
        <taxon>Comamonadaceae</taxon>
        <taxon>Paracidovorax</taxon>
    </lineage>
</organism>
<dbReference type="Pfam" id="PF03783">
    <property type="entry name" value="CsgG"/>
    <property type="match status" value="1"/>
</dbReference>
<gene>
    <name evidence="3" type="ORF">SAMN04489711_11270</name>
</gene>
<dbReference type="STRING" id="1177982.SAMN04489711_11270"/>
<dbReference type="AlphaFoldDB" id="A0A1I2FYG1"/>
<dbReference type="Gene3D" id="1.10.101.10">
    <property type="entry name" value="PGBD-like superfamily/PGBD"/>
    <property type="match status" value="1"/>
</dbReference>
<proteinExistence type="predicted"/>
<name>A0A1I2FYG1_9BURK</name>
<dbReference type="InterPro" id="IPR002477">
    <property type="entry name" value="Peptidoglycan-bd-like"/>
</dbReference>
<dbReference type="EMBL" id="FONX01000012">
    <property type="protein sequence ID" value="SFF09451.1"/>
    <property type="molecule type" value="Genomic_DNA"/>
</dbReference>
<protein>
    <submittedName>
        <fullName evidence="3">Curli biogenesis system outer membrane secretion channel CsgG</fullName>
    </submittedName>
</protein>
<evidence type="ECO:0000313" key="3">
    <source>
        <dbReference type="EMBL" id="SFF09451.1"/>
    </source>
</evidence>
<dbReference type="OrthoDB" id="6658595at2"/>
<evidence type="ECO:0000313" key="4">
    <source>
        <dbReference type="Proteomes" id="UP000199119"/>
    </source>
</evidence>
<feature type="region of interest" description="Disordered" evidence="1">
    <location>
        <begin position="283"/>
        <end position="310"/>
    </location>
</feature>
<dbReference type="Proteomes" id="UP000199119">
    <property type="component" value="Unassembled WGS sequence"/>
</dbReference>
<dbReference type="RefSeq" id="WP_092940479.1">
    <property type="nucleotide sequence ID" value="NZ_FONX01000012.1"/>
</dbReference>
<sequence>MTLRFQSASSPAASSAPALRTRLTFVAAACAAAALLSGCETTNMRMGSADAKTVATGAAGGASASGENSELQKCSAPMGTVSLVENQDAGWYTILRNEYKLPPTANLLRLMIQQSNCFVVVERSATGMRAMDRERQLMGSGEMRGGSNYGRGQVVASDYGLSPEVVFSNGDAGGIGGALSGLLGSRGSALAQLSGSLKTREASAMLTLVDNRSGVQVSASEGSASKSDFAGLGKLIGNSAGGSLGGYQNTPEGKVIAAAFMDAYNQMVVSLRNYKAQSVQGQGLGGGGRLTVDGSAAPSQTRAGASMSMREAQDRLGSLGYNVGTPDGSAGPRTTRALREFQKDKGIPVTGRLDTATQDALSR</sequence>
<dbReference type="SUPFAM" id="SSF47090">
    <property type="entry name" value="PGBD-like"/>
    <property type="match status" value="1"/>
</dbReference>
<feature type="region of interest" description="Disordered" evidence="1">
    <location>
        <begin position="340"/>
        <end position="363"/>
    </location>
</feature>
<dbReference type="Pfam" id="PF01471">
    <property type="entry name" value="PG_binding_1"/>
    <property type="match status" value="1"/>
</dbReference>
<accession>A0A1I2FYG1</accession>
<dbReference type="InterPro" id="IPR036365">
    <property type="entry name" value="PGBD-like_sf"/>
</dbReference>